<dbReference type="PANTHER" id="PTHR33525:SF3">
    <property type="entry name" value="RIBONUCLEASE Y"/>
    <property type="match status" value="1"/>
</dbReference>
<dbReference type="Pfam" id="PF08668">
    <property type="entry name" value="HDOD"/>
    <property type="match status" value="1"/>
</dbReference>
<dbReference type="PANTHER" id="PTHR33525">
    <property type="match status" value="1"/>
</dbReference>
<dbReference type="SUPFAM" id="SSF109604">
    <property type="entry name" value="HD-domain/PDEase-like"/>
    <property type="match status" value="1"/>
</dbReference>
<sequence>MNVSMNPKTIAENVKDIYSLPEVALEINQLINSESTSNSELETLIFCDPALTAQIMRLANSAYFGFSKEIDTLSQAISIIGRLELRNLVLATSVISTFPGISPKLVNMETFWFHSVACGVMARLFAVKTNSTQKERFFIAGLLQAIGKLVLFMQYPNESTEVLCFTDMGEDAEIAAERRIFGFTHAELSAELLKQWQLPASIWQPIEFKLDPLNVNAPRKDACLLHVAVNIASKMEPCSCQPMDVHEIKPTYHTEAWNQLGLNPEMIRPAVAETSLQILDILSIIKPEAAAIY</sequence>
<evidence type="ECO:0000259" key="1">
    <source>
        <dbReference type="PROSITE" id="PS51833"/>
    </source>
</evidence>
<reference evidence="3" key="1">
    <citation type="submission" date="2016-10" db="EMBL/GenBank/DDBJ databases">
        <authorList>
            <person name="Varghese N."/>
            <person name="Submissions S."/>
        </authorList>
    </citation>
    <scope>NUCLEOTIDE SEQUENCE [LARGE SCALE GENOMIC DNA]</scope>
    <source>
        <strain evidence="3">Nm69</strain>
    </source>
</reference>
<organism evidence="2 3">
    <name type="scientific">Nitrosomonas aestuarii</name>
    <dbReference type="NCBI Taxonomy" id="52441"/>
    <lineage>
        <taxon>Bacteria</taxon>
        <taxon>Pseudomonadati</taxon>
        <taxon>Pseudomonadota</taxon>
        <taxon>Betaproteobacteria</taxon>
        <taxon>Nitrosomonadales</taxon>
        <taxon>Nitrosomonadaceae</taxon>
        <taxon>Nitrosomonas</taxon>
    </lineage>
</organism>
<protein>
    <submittedName>
        <fullName evidence="2">HD-like signal output (HDOD) domain, no enzymatic activity</fullName>
    </submittedName>
</protein>
<dbReference type="EMBL" id="FOSP01000007">
    <property type="protein sequence ID" value="SFK46950.1"/>
    <property type="molecule type" value="Genomic_DNA"/>
</dbReference>
<dbReference type="InterPro" id="IPR052340">
    <property type="entry name" value="RNase_Y/CdgJ"/>
</dbReference>
<feature type="domain" description="HDOD" evidence="1">
    <location>
        <begin position="17"/>
        <end position="212"/>
    </location>
</feature>
<dbReference type="InterPro" id="IPR013976">
    <property type="entry name" value="HDOD"/>
</dbReference>
<dbReference type="Gene3D" id="1.10.3210.10">
    <property type="entry name" value="Hypothetical protein af1432"/>
    <property type="match status" value="1"/>
</dbReference>
<dbReference type="PROSITE" id="PS51833">
    <property type="entry name" value="HDOD"/>
    <property type="match status" value="1"/>
</dbReference>
<name>A0A1I3ZST1_9PROT</name>
<proteinExistence type="predicted"/>
<evidence type="ECO:0000313" key="2">
    <source>
        <dbReference type="EMBL" id="SFK46950.1"/>
    </source>
</evidence>
<dbReference type="AlphaFoldDB" id="A0A1I3ZST1"/>
<dbReference type="Proteomes" id="UP000199533">
    <property type="component" value="Unassembled WGS sequence"/>
</dbReference>
<gene>
    <name evidence="2" type="ORF">SAMN05216302_100738</name>
</gene>
<accession>A0A1I3ZST1</accession>
<keyword evidence="3" id="KW-1185">Reference proteome</keyword>
<evidence type="ECO:0000313" key="3">
    <source>
        <dbReference type="Proteomes" id="UP000199533"/>
    </source>
</evidence>
<dbReference type="STRING" id="52441.SAMN05216302_100738"/>